<evidence type="ECO:0000256" key="1">
    <source>
        <dbReference type="ARBA" id="ARBA00038232"/>
    </source>
</evidence>
<dbReference type="InterPro" id="IPR052057">
    <property type="entry name" value="IS150/IS1296_orfA-like"/>
</dbReference>
<organism evidence="3 4">
    <name type="scientific">Suicoccus acidiformans</name>
    <dbReference type="NCBI Taxonomy" id="2036206"/>
    <lineage>
        <taxon>Bacteria</taxon>
        <taxon>Bacillati</taxon>
        <taxon>Bacillota</taxon>
        <taxon>Bacilli</taxon>
        <taxon>Lactobacillales</taxon>
        <taxon>Aerococcaceae</taxon>
        <taxon>Suicoccus</taxon>
    </lineage>
</organism>
<name>A0A347WJ24_9LACT</name>
<protein>
    <recommendedName>
        <fullName evidence="2">Insertion element IS150 protein InsJ-like helix-turn-helix domain-containing protein</fullName>
    </recommendedName>
</protein>
<evidence type="ECO:0000259" key="2">
    <source>
        <dbReference type="Pfam" id="PF13518"/>
    </source>
</evidence>
<dbReference type="KEGG" id="abae:CL176_03020"/>
<dbReference type="PANTHER" id="PTHR33795:SF1">
    <property type="entry name" value="INSERTION ELEMENT IS150 PROTEIN INSJ"/>
    <property type="match status" value="1"/>
</dbReference>
<dbReference type="InterPro" id="IPR055247">
    <property type="entry name" value="InsJ-like_HTH"/>
</dbReference>
<dbReference type="GO" id="GO:0043565">
    <property type="term" value="F:sequence-specific DNA binding"/>
    <property type="evidence" value="ECO:0007669"/>
    <property type="project" value="InterPro"/>
</dbReference>
<dbReference type="AlphaFoldDB" id="A0A347WJ24"/>
<evidence type="ECO:0000313" key="3">
    <source>
        <dbReference type="EMBL" id="AXY25081.1"/>
    </source>
</evidence>
<dbReference type="InterPro" id="IPR010921">
    <property type="entry name" value="Trp_repressor/repl_initiator"/>
</dbReference>
<dbReference type="PANTHER" id="PTHR33795">
    <property type="entry name" value="INSERTION ELEMENT IS150 PROTEIN INSJ"/>
    <property type="match status" value="1"/>
</dbReference>
<keyword evidence="4" id="KW-1185">Reference proteome</keyword>
<proteinExistence type="inferred from homology"/>
<feature type="domain" description="Insertion element IS150 protein InsJ-like helix-turn-helix" evidence="2">
    <location>
        <begin position="31"/>
        <end position="81"/>
    </location>
</feature>
<evidence type="ECO:0000313" key="4">
    <source>
        <dbReference type="Proteomes" id="UP000263232"/>
    </source>
</evidence>
<dbReference type="Pfam" id="PF13518">
    <property type="entry name" value="HTH_28"/>
    <property type="match status" value="1"/>
</dbReference>
<comment type="similarity">
    <text evidence="1">Belongs to the IS150/IS1296 orfA family.</text>
</comment>
<sequence length="106" mass="12366">MKRWIHNYQDFGLEGLQVKSTRQSYPLETKLYAIELYLTTELSYREVGVQLGINNPSLIANWMRAFKEDGIGGLSRPIGRPTTMSNSQKKIHKIPKRRLYRVIQMP</sequence>
<gene>
    <name evidence="3" type="ORF">CL176_03020</name>
</gene>
<dbReference type="RefSeq" id="WP_162890801.1">
    <property type="nucleotide sequence ID" value="NZ_CP023434.1"/>
</dbReference>
<dbReference type="SUPFAM" id="SSF48295">
    <property type="entry name" value="TrpR-like"/>
    <property type="match status" value="1"/>
</dbReference>
<accession>A0A347WJ24</accession>
<reference evidence="3 4" key="1">
    <citation type="submission" date="2017-09" db="EMBL/GenBank/DDBJ databases">
        <title>Complete genome sequence of Oxytococcus suis strain ZY16052.</title>
        <authorList>
            <person name="Li F."/>
        </authorList>
    </citation>
    <scope>NUCLEOTIDE SEQUENCE [LARGE SCALE GENOMIC DNA]</scope>
    <source>
        <strain evidence="3 4">ZY16052</strain>
    </source>
</reference>
<dbReference type="EMBL" id="CP023434">
    <property type="protein sequence ID" value="AXY25081.1"/>
    <property type="molecule type" value="Genomic_DNA"/>
</dbReference>
<dbReference type="Proteomes" id="UP000263232">
    <property type="component" value="Chromosome"/>
</dbReference>